<dbReference type="PANTHER" id="PTHR11977">
    <property type="entry name" value="VILLIN"/>
    <property type="match status" value="1"/>
</dbReference>
<dbReference type="GO" id="GO:0051015">
    <property type="term" value="F:actin filament binding"/>
    <property type="evidence" value="ECO:0007669"/>
    <property type="project" value="InterPro"/>
</dbReference>
<dbReference type="GO" id="GO:0008154">
    <property type="term" value="P:actin polymerization or depolymerization"/>
    <property type="evidence" value="ECO:0007669"/>
    <property type="project" value="TreeGrafter"/>
</dbReference>
<dbReference type="Pfam" id="PF02209">
    <property type="entry name" value="VHP"/>
    <property type="match status" value="1"/>
</dbReference>
<dbReference type="SMART" id="SM00153">
    <property type="entry name" value="VHP"/>
    <property type="match status" value="1"/>
</dbReference>
<dbReference type="InterPro" id="IPR036886">
    <property type="entry name" value="Villin_headpiece_dom_sf"/>
</dbReference>
<dbReference type="InterPro" id="IPR007122">
    <property type="entry name" value="Villin/Gelsolin"/>
</dbReference>
<dbReference type="SMART" id="SM00262">
    <property type="entry name" value="GEL"/>
    <property type="match status" value="3"/>
</dbReference>
<dbReference type="Proteomes" id="UP001432027">
    <property type="component" value="Unassembled WGS sequence"/>
</dbReference>
<dbReference type="Gene3D" id="1.10.950.10">
    <property type="entry name" value="Villin headpiece domain"/>
    <property type="match status" value="1"/>
</dbReference>
<keyword evidence="3" id="KW-1185">Reference proteome</keyword>
<dbReference type="PANTHER" id="PTHR11977:SF45">
    <property type="entry name" value="SUPERVILLIN"/>
    <property type="match status" value="1"/>
</dbReference>
<organism evidence="2 3">
    <name type="scientific">Pristionchus entomophagus</name>
    <dbReference type="NCBI Taxonomy" id="358040"/>
    <lineage>
        <taxon>Eukaryota</taxon>
        <taxon>Metazoa</taxon>
        <taxon>Ecdysozoa</taxon>
        <taxon>Nematoda</taxon>
        <taxon>Chromadorea</taxon>
        <taxon>Rhabditida</taxon>
        <taxon>Rhabditina</taxon>
        <taxon>Diplogasteromorpha</taxon>
        <taxon>Diplogasteroidea</taxon>
        <taxon>Neodiplogasteridae</taxon>
        <taxon>Pristionchus</taxon>
    </lineage>
</organism>
<protein>
    <recommendedName>
        <fullName evidence="1">HP domain-containing protein</fullName>
    </recommendedName>
</protein>
<dbReference type="AlphaFoldDB" id="A0AAV5UJ70"/>
<gene>
    <name evidence="2" type="ORF">PENTCL1PPCAC_28084</name>
</gene>
<dbReference type="InterPro" id="IPR029006">
    <property type="entry name" value="ADF-H/Gelsolin-like_dom_sf"/>
</dbReference>
<dbReference type="PROSITE" id="PS51089">
    <property type="entry name" value="HP"/>
    <property type="match status" value="1"/>
</dbReference>
<dbReference type="Gene3D" id="3.40.20.10">
    <property type="entry name" value="Severin"/>
    <property type="match status" value="4"/>
</dbReference>
<dbReference type="EMBL" id="BTSX01000006">
    <property type="protein sequence ID" value="GMT05910.1"/>
    <property type="molecule type" value="Genomic_DNA"/>
</dbReference>
<feature type="domain" description="HP" evidence="1">
    <location>
        <begin position="788"/>
        <end position="852"/>
    </location>
</feature>
<sequence>MISERTSLLIQATTRECGRRGLEEGAVKVSLSDRLSSLTTSADRWKNRVVKEADLGKCSPATRAVNKSVKRSMAPNIHIDQGLTMFFTPTETTPEEKESQDTVDLDAIAPTEKLNMIRKTPIARPQKRLARRPIEKEIEITDINFVKPSLQGVKDDLLVFSVSEDLNEPVAKSARDGLSAVEDYSQTKKALRSPTNNDSPYPEVMLIQVGGDEFIDVRTVVAASESIHESACYLLITRSSIIIHNGSESKVLERSKAVQVASSIQHTKQLNCGASKVKRTCEHDDAKREFWRTLKSQSTMGSVMTGDDLVKKNRVYSVVGDEMEIKLEIVGEVPCHSLLHPSKCLIFNFHSELYIWSGRNCGRRQALAGEDYAKQMQSQLSSFLIVRKISQGMPDVLFSSKFVNWPTEALSTSRPQMMRTPMRNEKKYKWKESIQSDASSIACHLLKSEEKRDEIVLEDVALDGTNENVITERKSYWRLEGDDLTKIDETNEFRRDSCYVVKWQYRIETRVGRLNGRRETDEERETGRERIAFFYWLGRKSGVKEQGTCALRLSDMDNSKSPHIRMEEGSETALFLSLFNGLFTVRDSNVNEDSAILLVLWKSHGRSSFYQMDPFSPLRAHGTYIKKRDGKWIVVAGVDSNIKDVRAAFNVWDGISKDVECIVQGDDASIEWIECKNGSTTPRMYRILGSESDIVQPSRPGTTFPYSQSCLDSHIMVDCGKVGWLWSELPLSDTTLNVALMIGNERRYTVKVIEKGGEPSEFKALFPVWDDYEERKEGCARKLEEIIEERLSLTPAEAIKRRNERDELIDIENIEKNLSEESFEEMYGMSRSHFSFLPQWRQLLIRKERGFF</sequence>
<dbReference type="SUPFAM" id="SSF47050">
    <property type="entry name" value="VHP, Villin headpiece domain"/>
    <property type="match status" value="1"/>
</dbReference>
<name>A0AAV5UJ70_9BILA</name>
<dbReference type="InterPro" id="IPR003128">
    <property type="entry name" value="Villin_headpiece"/>
</dbReference>
<dbReference type="SUPFAM" id="SSF55753">
    <property type="entry name" value="Actin depolymerizing proteins"/>
    <property type="match status" value="3"/>
</dbReference>
<proteinExistence type="predicted"/>
<reference evidence="2" key="1">
    <citation type="submission" date="2023-10" db="EMBL/GenBank/DDBJ databases">
        <title>Genome assembly of Pristionchus species.</title>
        <authorList>
            <person name="Yoshida K."/>
            <person name="Sommer R.J."/>
        </authorList>
    </citation>
    <scope>NUCLEOTIDE SEQUENCE</scope>
    <source>
        <strain evidence="2">RS0144</strain>
    </source>
</reference>
<dbReference type="GO" id="GO:0015629">
    <property type="term" value="C:actin cytoskeleton"/>
    <property type="evidence" value="ECO:0007669"/>
    <property type="project" value="TreeGrafter"/>
</dbReference>
<dbReference type="GO" id="GO:0005546">
    <property type="term" value="F:phosphatidylinositol-4,5-bisphosphate binding"/>
    <property type="evidence" value="ECO:0007669"/>
    <property type="project" value="TreeGrafter"/>
</dbReference>
<dbReference type="GO" id="GO:0005737">
    <property type="term" value="C:cytoplasm"/>
    <property type="evidence" value="ECO:0007669"/>
    <property type="project" value="TreeGrafter"/>
</dbReference>
<evidence type="ECO:0000313" key="2">
    <source>
        <dbReference type="EMBL" id="GMT05910.1"/>
    </source>
</evidence>
<evidence type="ECO:0000259" key="1">
    <source>
        <dbReference type="PROSITE" id="PS51089"/>
    </source>
</evidence>
<dbReference type="GO" id="GO:0051016">
    <property type="term" value="P:barbed-end actin filament capping"/>
    <property type="evidence" value="ECO:0007669"/>
    <property type="project" value="TreeGrafter"/>
</dbReference>
<evidence type="ECO:0000313" key="3">
    <source>
        <dbReference type="Proteomes" id="UP001432027"/>
    </source>
</evidence>
<accession>A0AAV5UJ70</accession>
<comment type="caution">
    <text evidence="2">The sequence shown here is derived from an EMBL/GenBank/DDBJ whole genome shotgun (WGS) entry which is preliminary data.</text>
</comment>
<dbReference type="GO" id="GO:0051014">
    <property type="term" value="P:actin filament severing"/>
    <property type="evidence" value="ECO:0007669"/>
    <property type="project" value="TreeGrafter"/>
</dbReference>